<dbReference type="SUPFAM" id="SSF55486">
    <property type="entry name" value="Metalloproteases ('zincins'), catalytic domain"/>
    <property type="match status" value="1"/>
</dbReference>
<feature type="domain" description="Peptidase M12B" evidence="1">
    <location>
        <begin position="1"/>
        <end position="186"/>
    </location>
</feature>
<dbReference type="EMBL" id="UOFA01000243">
    <property type="protein sequence ID" value="VAW45945.1"/>
    <property type="molecule type" value="Genomic_DNA"/>
</dbReference>
<accession>A0A3B0VQW4</accession>
<dbReference type="Pfam" id="PF13688">
    <property type="entry name" value="Reprolysin_5"/>
    <property type="match status" value="1"/>
</dbReference>
<dbReference type="GO" id="GO:0004222">
    <property type="term" value="F:metalloendopeptidase activity"/>
    <property type="evidence" value="ECO:0007669"/>
    <property type="project" value="InterPro"/>
</dbReference>
<dbReference type="PROSITE" id="PS50215">
    <property type="entry name" value="ADAM_MEPRO"/>
    <property type="match status" value="1"/>
</dbReference>
<reference evidence="2" key="1">
    <citation type="submission" date="2018-06" db="EMBL/GenBank/DDBJ databases">
        <authorList>
            <person name="Zhirakovskaya E."/>
        </authorList>
    </citation>
    <scope>NUCLEOTIDE SEQUENCE</scope>
</reference>
<dbReference type="Gene3D" id="3.40.390.10">
    <property type="entry name" value="Collagenase (Catalytic Domain)"/>
    <property type="match status" value="1"/>
</dbReference>
<dbReference type="AlphaFoldDB" id="A0A3B0VQW4"/>
<protein>
    <recommendedName>
        <fullName evidence="1">Peptidase M12B domain-containing protein</fullName>
    </recommendedName>
</protein>
<name>A0A3B0VQW4_9ZZZZ</name>
<proteinExistence type="predicted"/>
<dbReference type="GO" id="GO:0006508">
    <property type="term" value="P:proteolysis"/>
    <property type="evidence" value="ECO:0007669"/>
    <property type="project" value="InterPro"/>
</dbReference>
<gene>
    <name evidence="2" type="ORF">MNBD_GAMMA02-1474</name>
</gene>
<evidence type="ECO:0000313" key="2">
    <source>
        <dbReference type="EMBL" id="VAW45945.1"/>
    </source>
</evidence>
<organism evidence="2">
    <name type="scientific">hydrothermal vent metagenome</name>
    <dbReference type="NCBI Taxonomy" id="652676"/>
    <lineage>
        <taxon>unclassified sequences</taxon>
        <taxon>metagenomes</taxon>
        <taxon>ecological metagenomes</taxon>
    </lineage>
</organism>
<dbReference type="InterPro" id="IPR001590">
    <property type="entry name" value="Peptidase_M12B"/>
</dbReference>
<evidence type="ECO:0000259" key="1">
    <source>
        <dbReference type="PROSITE" id="PS50215"/>
    </source>
</evidence>
<dbReference type="InterPro" id="IPR024079">
    <property type="entry name" value="MetalloPept_cat_dom_sf"/>
</dbReference>
<sequence length="196" mass="21067">MTLRINTDPYPTESDIVQYLTDFGEYWRVNQDSIQRDFALLLSGQSIGSNSFSGVAWVNSYCENGFTQNGGTVTIGSYSVNRIGGNFPAASVAIFVGHEIGHNLGSPHTHCYNTPLDECFNTESGCYAGVPASPAGGSGTIMSYCHFSGANAAYCGSSDEDFHPTVISRFNSRITANFPSCIQSFGSDIIFVDGFE</sequence>